<dbReference type="EMBL" id="MCFI01000008">
    <property type="protein sequence ID" value="ORY83247.1"/>
    <property type="molecule type" value="Genomic_DNA"/>
</dbReference>
<reference evidence="8 9" key="1">
    <citation type="submission" date="2016-07" db="EMBL/GenBank/DDBJ databases">
        <title>Pervasive Adenine N6-methylation of Active Genes in Fungi.</title>
        <authorList>
            <consortium name="DOE Joint Genome Institute"/>
            <person name="Mondo S.J."/>
            <person name="Dannebaum R.O."/>
            <person name="Kuo R.C."/>
            <person name="Labutti K."/>
            <person name="Haridas S."/>
            <person name="Kuo A."/>
            <person name="Salamov A."/>
            <person name="Ahrendt S.R."/>
            <person name="Lipzen A."/>
            <person name="Sullivan W."/>
            <person name="Andreopoulos W.B."/>
            <person name="Clum A."/>
            <person name="Lindquist E."/>
            <person name="Daum C."/>
            <person name="Ramamoorthy G.K."/>
            <person name="Gryganskyi A."/>
            <person name="Culley D."/>
            <person name="Magnuson J.K."/>
            <person name="James T.Y."/>
            <person name="O'Malley M.A."/>
            <person name="Stajich J.E."/>
            <person name="Spatafora J.W."/>
            <person name="Visel A."/>
            <person name="Grigoriev I.V."/>
        </authorList>
    </citation>
    <scope>NUCLEOTIDE SEQUENCE [LARGE SCALE GENOMIC DNA]</scope>
    <source>
        <strain evidence="8 9">12-1054</strain>
    </source>
</reference>
<dbReference type="OrthoDB" id="392571at2759"/>
<dbReference type="PANTHER" id="PTHR45677">
    <property type="entry name" value="GLUTAMATE DECARBOXYLASE-RELATED"/>
    <property type="match status" value="1"/>
</dbReference>
<dbReference type="Proteomes" id="UP000193685">
    <property type="component" value="Unassembled WGS sequence"/>
</dbReference>
<dbReference type="AlphaFoldDB" id="A0A1Y2FI16"/>
<keyword evidence="8" id="KW-0808">Transferase</keyword>
<dbReference type="InterPro" id="IPR015421">
    <property type="entry name" value="PyrdxlP-dep_Trfase_major"/>
</dbReference>
<evidence type="ECO:0000256" key="7">
    <source>
        <dbReference type="RuleBase" id="RU000382"/>
    </source>
</evidence>
<dbReference type="STRING" id="56484.A0A1Y2FI16"/>
<evidence type="ECO:0000256" key="5">
    <source>
        <dbReference type="ARBA" id="ARBA00023239"/>
    </source>
</evidence>
<dbReference type="InterPro" id="IPR015424">
    <property type="entry name" value="PyrdxlP-dep_Trfase"/>
</dbReference>
<gene>
    <name evidence="8" type="ORF">BCR37DRAFT_300805</name>
</gene>
<dbReference type="Pfam" id="PF00282">
    <property type="entry name" value="Pyridoxal_deC"/>
    <property type="match status" value="1"/>
</dbReference>
<evidence type="ECO:0000256" key="6">
    <source>
        <dbReference type="PIRSR" id="PIRSR602129-50"/>
    </source>
</evidence>
<evidence type="ECO:0000256" key="2">
    <source>
        <dbReference type="ARBA" id="ARBA00009533"/>
    </source>
</evidence>
<dbReference type="OMA" id="RHATYHA"/>
<comment type="similarity">
    <text evidence="2 7">Belongs to the group II decarboxylase family.</text>
</comment>
<keyword evidence="4 6" id="KW-0663">Pyridoxal phosphate</keyword>
<dbReference type="GeneID" id="63783513"/>
<dbReference type="SUPFAM" id="SSF53383">
    <property type="entry name" value="PLP-dependent transferases"/>
    <property type="match status" value="1"/>
</dbReference>
<evidence type="ECO:0000256" key="3">
    <source>
        <dbReference type="ARBA" id="ARBA00022793"/>
    </source>
</evidence>
<organism evidence="8 9">
    <name type="scientific">Protomyces lactucae-debilis</name>
    <dbReference type="NCBI Taxonomy" id="2754530"/>
    <lineage>
        <taxon>Eukaryota</taxon>
        <taxon>Fungi</taxon>
        <taxon>Dikarya</taxon>
        <taxon>Ascomycota</taxon>
        <taxon>Taphrinomycotina</taxon>
        <taxon>Taphrinomycetes</taxon>
        <taxon>Taphrinales</taxon>
        <taxon>Protomycetaceae</taxon>
        <taxon>Protomyces</taxon>
    </lineage>
</organism>
<keyword evidence="5 7" id="KW-0456">Lyase</keyword>
<dbReference type="InterPro" id="IPR002129">
    <property type="entry name" value="PyrdxlP-dep_de-COase"/>
</dbReference>
<protein>
    <submittedName>
        <fullName evidence="8">Pyridoxal phosphate-dependent transferase</fullName>
    </submittedName>
</protein>
<sequence>MNEASLSAASTAAELDDLLQSFKQQFLPWIAQADSRDAKVLDHFDGKELSDRLQLSLPEDPCGKDTLLALLEKTLKYSANTWHPGFMDKLFASTNSIGVISELLLAVLNTNGHVFHVSPVLSLMEIHTAQAMARLFGYTTEECGGLTLPGGSQSNTLSMVTARSTLFPETKDEGSGSHKFVLFTSRHGHYSVEKAAILLGLGRKAVIAVDIDAQGRIIPEALEAAIVKAKEQGQTPFYVNATAGTTVLGSFDPFEEISHICKRHNLWMHIDGSWGGGVAFSNKYKSLLKGSHLADSMTINPHKMLGVPLQCSFLLAPDARIFQRANSLNAAYLFHPGNEGYDLGDSTMGCGRRPDAVKMFLSWNWYGRSGYEQRVNRAYENAALLAGKIAANPRFTLVSENPPPCLQVCFYFHADEEAERTDSERNTETTRRIAGLLDRQGRFLVDFAPGPHGEFFRAVLNSPNQKEETLDELVSSIEQLGSQ</sequence>
<dbReference type="PANTHER" id="PTHR45677:SF8">
    <property type="entry name" value="CYSTEINE SULFINIC ACID DECARBOXYLASE"/>
    <property type="match status" value="1"/>
</dbReference>
<dbReference type="GO" id="GO:0016831">
    <property type="term" value="F:carboxy-lyase activity"/>
    <property type="evidence" value="ECO:0007669"/>
    <property type="project" value="UniProtKB-KW"/>
</dbReference>
<keyword evidence="9" id="KW-1185">Reference proteome</keyword>
<dbReference type="Gene3D" id="3.90.1150.170">
    <property type="match status" value="1"/>
</dbReference>
<comment type="cofactor">
    <cofactor evidence="1 6 7">
        <name>pyridoxal 5'-phosphate</name>
        <dbReference type="ChEBI" id="CHEBI:597326"/>
    </cofactor>
</comment>
<dbReference type="RefSeq" id="XP_040725828.1">
    <property type="nucleotide sequence ID" value="XM_040866914.1"/>
</dbReference>
<keyword evidence="3" id="KW-0210">Decarboxylase</keyword>
<dbReference type="GO" id="GO:0005737">
    <property type="term" value="C:cytoplasm"/>
    <property type="evidence" value="ECO:0007669"/>
    <property type="project" value="TreeGrafter"/>
</dbReference>
<evidence type="ECO:0000313" key="9">
    <source>
        <dbReference type="Proteomes" id="UP000193685"/>
    </source>
</evidence>
<dbReference type="GO" id="GO:0016740">
    <property type="term" value="F:transferase activity"/>
    <property type="evidence" value="ECO:0007669"/>
    <property type="project" value="UniProtKB-KW"/>
</dbReference>
<accession>A0A1Y2FI16</accession>
<dbReference type="GO" id="GO:0030170">
    <property type="term" value="F:pyridoxal phosphate binding"/>
    <property type="evidence" value="ECO:0007669"/>
    <property type="project" value="InterPro"/>
</dbReference>
<proteinExistence type="inferred from homology"/>
<comment type="caution">
    <text evidence="8">The sequence shown here is derived from an EMBL/GenBank/DDBJ whole genome shotgun (WGS) entry which is preliminary data.</text>
</comment>
<feature type="modified residue" description="N6-(pyridoxal phosphate)lysine" evidence="6">
    <location>
        <position position="303"/>
    </location>
</feature>
<name>A0A1Y2FI16_PROLT</name>
<evidence type="ECO:0000313" key="8">
    <source>
        <dbReference type="EMBL" id="ORY83247.1"/>
    </source>
</evidence>
<evidence type="ECO:0000256" key="4">
    <source>
        <dbReference type="ARBA" id="ARBA00022898"/>
    </source>
</evidence>
<evidence type="ECO:0000256" key="1">
    <source>
        <dbReference type="ARBA" id="ARBA00001933"/>
    </source>
</evidence>
<dbReference type="GO" id="GO:0019752">
    <property type="term" value="P:carboxylic acid metabolic process"/>
    <property type="evidence" value="ECO:0007669"/>
    <property type="project" value="InterPro"/>
</dbReference>
<dbReference type="Gene3D" id="3.40.640.10">
    <property type="entry name" value="Type I PLP-dependent aspartate aminotransferase-like (Major domain)"/>
    <property type="match status" value="1"/>
</dbReference>